<dbReference type="EMBL" id="VSSQ01020077">
    <property type="protein sequence ID" value="MPM64662.1"/>
    <property type="molecule type" value="Genomic_DNA"/>
</dbReference>
<feature type="compositionally biased region" description="Basic and acidic residues" evidence="1">
    <location>
        <begin position="38"/>
        <end position="58"/>
    </location>
</feature>
<dbReference type="AlphaFoldDB" id="A0A645BHB6"/>
<gene>
    <name evidence="2" type="ORF">SDC9_111550</name>
</gene>
<comment type="caution">
    <text evidence="2">The sequence shown here is derived from an EMBL/GenBank/DDBJ whole genome shotgun (WGS) entry which is preliminary data.</text>
</comment>
<feature type="compositionally biased region" description="Basic and acidic residues" evidence="1">
    <location>
        <begin position="13"/>
        <end position="27"/>
    </location>
</feature>
<evidence type="ECO:0000313" key="2">
    <source>
        <dbReference type="EMBL" id="MPM64662.1"/>
    </source>
</evidence>
<feature type="compositionally biased region" description="Low complexity" evidence="1">
    <location>
        <begin position="89"/>
        <end position="100"/>
    </location>
</feature>
<reference evidence="2" key="1">
    <citation type="submission" date="2019-08" db="EMBL/GenBank/DDBJ databases">
        <authorList>
            <person name="Kucharzyk K."/>
            <person name="Murdoch R.W."/>
            <person name="Higgins S."/>
            <person name="Loffler F."/>
        </authorList>
    </citation>
    <scope>NUCLEOTIDE SEQUENCE</scope>
</reference>
<protein>
    <submittedName>
        <fullName evidence="2">Uncharacterized protein</fullName>
    </submittedName>
</protein>
<evidence type="ECO:0000256" key="1">
    <source>
        <dbReference type="SAM" id="MobiDB-lite"/>
    </source>
</evidence>
<sequence length="116" mass="12881">MAFSGVEFKQGLRGREGGLADHSRREGPLPPVKGPHRPPGEEGESRGGRQEEKGHQEDREEDEALPFFRVPVIPEEASPHGKTPPSLPGPRSGRPSASGLHSRRPIPPFRRREWRS</sequence>
<name>A0A645BHB6_9ZZZZ</name>
<accession>A0A645BHB6</accession>
<organism evidence="2">
    <name type="scientific">bioreactor metagenome</name>
    <dbReference type="NCBI Taxonomy" id="1076179"/>
    <lineage>
        <taxon>unclassified sequences</taxon>
        <taxon>metagenomes</taxon>
        <taxon>ecological metagenomes</taxon>
    </lineage>
</organism>
<feature type="region of interest" description="Disordered" evidence="1">
    <location>
        <begin position="1"/>
        <end position="116"/>
    </location>
</feature>
<proteinExistence type="predicted"/>